<keyword evidence="2" id="KW-0805">Transcription regulation</keyword>
<keyword evidence="6" id="KW-0175">Coiled coil</keyword>
<evidence type="ECO:0000256" key="4">
    <source>
        <dbReference type="ARBA" id="ARBA00023163"/>
    </source>
</evidence>
<dbReference type="PANTHER" id="PTHR46621:SF1">
    <property type="entry name" value="SNRNA-ACTIVATING PROTEIN COMPLEX SUBUNIT 4"/>
    <property type="match status" value="1"/>
</dbReference>
<feature type="domain" description="Myb-like" evidence="8">
    <location>
        <begin position="396"/>
        <end position="450"/>
    </location>
</feature>
<dbReference type="InterPro" id="IPR051575">
    <property type="entry name" value="Myb-like_DNA-bd"/>
</dbReference>
<evidence type="ECO:0000313" key="10">
    <source>
        <dbReference type="Proteomes" id="UP000326759"/>
    </source>
</evidence>
<proteinExistence type="predicted"/>
<keyword evidence="4" id="KW-0804">Transcription</keyword>
<feature type="coiled-coil region" evidence="6">
    <location>
        <begin position="170"/>
        <end position="205"/>
    </location>
</feature>
<dbReference type="GO" id="GO:0005634">
    <property type="term" value="C:nucleus"/>
    <property type="evidence" value="ECO:0007669"/>
    <property type="project" value="UniProtKB-SubCell"/>
</dbReference>
<evidence type="ECO:0000259" key="8">
    <source>
        <dbReference type="PROSITE" id="PS50090"/>
    </source>
</evidence>
<dbReference type="OrthoDB" id="6367122at2759"/>
<dbReference type="InterPro" id="IPR001005">
    <property type="entry name" value="SANT/Myb"/>
</dbReference>
<evidence type="ECO:0000256" key="3">
    <source>
        <dbReference type="ARBA" id="ARBA00023125"/>
    </source>
</evidence>
<accession>A0A5N5SRK3</accession>
<dbReference type="SMART" id="SM00717">
    <property type="entry name" value="SANT"/>
    <property type="match status" value="2"/>
</dbReference>
<dbReference type="SUPFAM" id="SSF46689">
    <property type="entry name" value="Homeodomain-like"/>
    <property type="match status" value="1"/>
</dbReference>
<dbReference type="GO" id="GO:0000978">
    <property type="term" value="F:RNA polymerase II cis-regulatory region sequence-specific DNA binding"/>
    <property type="evidence" value="ECO:0007669"/>
    <property type="project" value="TreeGrafter"/>
</dbReference>
<evidence type="ECO:0000313" key="9">
    <source>
        <dbReference type="EMBL" id="KAB7496269.1"/>
    </source>
</evidence>
<evidence type="ECO:0000256" key="6">
    <source>
        <dbReference type="SAM" id="Coils"/>
    </source>
</evidence>
<evidence type="ECO:0000256" key="2">
    <source>
        <dbReference type="ARBA" id="ARBA00023015"/>
    </source>
</evidence>
<keyword evidence="3" id="KW-0238">DNA-binding</keyword>
<keyword evidence="5" id="KW-0539">Nucleus</keyword>
<evidence type="ECO:0000256" key="5">
    <source>
        <dbReference type="ARBA" id="ARBA00023242"/>
    </source>
</evidence>
<protein>
    <submittedName>
        <fullName evidence="9">snRNA-activating protein complex subunit 4</fullName>
    </submittedName>
</protein>
<name>A0A5N5SRK3_9CRUS</name>
<dbReference type="GO" id="GO:0019185">
    <property type="term" value="C:snRNA-activating protein complex"/>
    <property type="evidence" value="ECO:0007669"/>
    <property type="project" value="TreeGrafter"/>
</dbReference>
<evidence type="ECO:0000256" key="1">
    <source>
        <dbReference type="ARBA" id="ARBA00004123"/>
    </source>
</evidence>
<dbReference type="PANTHER" id="PTHR46621">
    <property type="entry name" value="SNRNA-ACTIVATING PROTEIN COMPLEX SUBUNIT 4"/>
    <property type="match status" value="1"/>
</dbReference>
<feature type="region of interest" description="Disordered" evidence="7">
    <location>
        <begin position="119"/>
        <end position="143"/>
    </location>
</feature>
<dbReference type="GO" id="GO:0001006">
    <property type="term" value="F:RNA polymerase III type 3 promoter sequence-specific DNA binding"/>
    <property type="evidence" value="ECO:0007669"/>
    <property type="project" value="TreeGrafter"/>
</dbReference>
<comment type="subcellular location">
    <subcellularLocation>
        <location evidence="1">Nucleus</location>
    </subcellularLocation>
</comment>
<dbReference type="GO" id="GO:0042795">
    <property type="term" value="P:snRNA transcription by RNA polymerase II"/>
    <property type="evidence" value="ECO:0007669"/>
    <property type="project" value="TreeGrafter"/>
</dbReference>
<keyword evidence="10" id="KW-1185">Reference proteome</keyword>
<dbReference type="Pfam" id="PF13921">
    <property type="entry name" value="Myb_DNA-bind_6"/>
    <property type="match status" value="1"/>
</dbReference>
<dbReference type="Proteomes" id="UP000326759">
    <property type="component" value="Unassembled WGS sequence"/>
</dbReference>
<evidence type="ECO:0000256" key="7">
    <source>
        <dbReference type="SAM" id="MobiDB-lite"/>
    </source>
</evidence>
<dbReference type="InterPro" id="IPR009057">
    <property type="entry name" value="Homeodomain-like_sf"/>
</dbReference>
<gene>
    <name evidence="9" type="primary">SNAPC4</name>
    <name evidence="9" type="ORF">Anas_09577</name>
</gene>
<dbReference type="GO" id="GO:0042796">
    <property type="term" value="P:snRNA transcription by RNA polymerase III"/>
    <property type="evidence" value="ECO:0007669"/>
    <property type="project" value="TreeGrafter"/>
</dbReference>
<dbReference type="PROSITE" id="PS50090">
    <property type="entry name" value="MYB_LIKE"/>
    <property type="match status" value="1"/>
</dbReference>
<organism evidence="9 10">
    <name type="scientific">Armadillidium nasatum</name>
    <dbReference type="NCBI Taxonomy" id="96803"/>
    <lineage>
        <taxon>Eukaryota</taxon>
        <taxon>Metazoa</taxon>
        <taxon>Ecdysozoa</taxon>
        <taxon>Arthropoda</taxon>
        <taxon>Crustacea</taxon>
        <taxon>Multicrustacea</taxon>
        <taxon>Malacostraca</taxon>
        <taxon>Eumalacostraca</taxon>
        <taxon>Peracarida</taxon>
        <taxon>Isopoda</taxon>
        <taxon>Oniscidea</taxon>
        <taxon>Crinocheta</taxon>
        <taxon>Armadillidiidae</taxon>
        <taxon>Armadillidium</taxon>
    </lineage>
</organism>
<comment type="caution">
    <text evidence="9">The sequence shown here is derived from an EMBL/GenBank/DDBJ whole genome shotgun (WGS) entry which is preliminary data.</text>
</comment>
<dbReference type="CDD" id="cd00167">
    <property type="entry name" value="SANT"/>
    <property type="match status" value="1"/>
</dbReference>
<reference evidence="9 10" key="1">
    <citation type="journal article" date="2019" name="PLoS Biol.">
        <title>Sex chromosomes control vertical transmission of feminizing Wolbachia symbionts in an isopod.</title>
        <authorList>
            <person name="Becking T."/>
            <person name="Chebbi M.A."/>
            <person name="Giraud I."/>
            <person name="Moumen B."/>
            <person name="Laverre T."/>
            <person name="Caubet Y."/>
            <person name="Peccoud J."/>
            <person name="Gilbert C."/>
            <person name="Cordaux R."/>
        </authorList>
    </citation>
    <scope>NUCLEOTIDE SEQUENCE [LARGE SCALE GENOMIC DNA]</scope>
    <source>
        <strain evidence="9">ANa2</strain>
        <tissue evidence="9">Whole body excluding digestive tract and cuticle</tissue>
    </source>
</reference>
<dbReference type="EMBL" id="SEYY01021556">
    <property type="protein sequence ID" value="KAB7496269.1"/>
    <property type="molecule type" value="Genomic_DNA"/>
</dbReference>
<dbReference type="AlphaFoldDB" id="A0A5N5SRK3"/>
<sequence>MGSSDRASPLLMAVSFLKLRTQIWSRTLTTESIIYSNMNIMNQPSTSEVFNDNSYINSSSLNLSVNKISNTNENEEVDDDIEEVEVDESEKLHLQKVTSFVQAAYERVEEFSKQQPFLTPIPSRGASEASSHTSTVHPLASIPESIDGGRAEIEELKSLPVNFESALRTNQALQRRLNATLNRLEKTLQENLIKQAQLLEEEEDQGIVTTLEKDKEYRNKYFVRPSSFSIPYFKDRCGMPAPMNNDTKYKVDNGYLDLYSTRLRTLTNPFGLTSEHNMLVKEVLKEWKEQLIKDWNSSLRNAERKLKNNSLTEEEITKITGEIDMCKNHINFFTNVSAEKIEIPRKAKLDWDRIAAQTETLLSCNEVNPDWEEIAKNLNTGRTPFQVMQRWVSFIRPAIQPASWTPEASKKLEDTINMLRAGNHIPWALVSQHLTGYTKVQLQSRWRNINPDQYKGPFSTEEDFILIKNFSSRIFDLRSHS</sequence>
<dbReference type="Gene3D" id="1.10.10.60">
    <property type="entry name" value="Homeodomain-like"/>
    <property type="match status" value="1"/>
</dbReference>